<evidence type="ECO:0000256" key="1">
    <source>
        <dbReference type="SAM" id="SignalP"/>
    </source>
</evidence>
<dbReference type="EMBL" id="JBJQND010000001">
    <property type="protein sequence ID" value="KAL3890999.1"/>
    <property type="molecule type" value="Genomic_DNA"/>
</dbReference>
<proteinExistence type="predicted"/>
<sequence length="147" mass="16395">MKSNSELKICVLLLLLGALSGLDHKESVFKLLDDLEKYNHADENVDNGDKSDVQQAAQNLFEIQDLLFNLEKDVQSVKEVQSRQNCAGLLSKCGPFNPCCPHDSKRKGPLCCKYQDEGDSPKGNEIYQKFGLCLPAALYCNNKPFVL</sequence>
<dbReference type="AlphaFoldDB" id="A0ABD3XXS0"/>
<protein>
    <submittedName>
        <fullName evidence="2">Uncharacterized protein</fullName>
    </submittedName>
</protein>
<keyword evidence="1" id="KW-0732">Signal</keyword>
<comment type="caution">
    <text evidence="2">The sequence shown here is derived from an EMBL/GenBank/DDBJ whole genome shotgun (WGS) entry which is preliminary data.</text>
</comment>
<gene>
    <name evidence="2" type="ORF">ACJMK2_003264</name>
</gene>
<name>A0ABD3XXS0_SINWO</name>
<dbReference type="Proteomes" id="UP001634394">
    <property type="component" value="Unassembled WGS sequence"/>
</dbReference>
<accession>A0ABD3XXS0</accession>
<feature type="signal peptide" evidence="1">
    <location>
        <begin position="1"/>
        <end position="21"/>
    </location>
</feature>
<evidence type="ECO:0000313" key="2">
    <source>
        <dbReference type="EMBL" id="KAL3890999.1"/>
    </source>
</evidence>
<organism evidence="2 3">
    <name type="scientific">Sinanodonta woodiana</name>
    <name type="common">Chinese pond mussel</name>
    <name type="synonym">Anodonta woodiana</name>
    <dbReference type="NCBI Taxonomy" id="1069815"/>
    <lineage>
        <taxon>Eukaryota</taxon>
        <taxon>Metazoa</taxon>
        <taxon>Spiralia</taxon>
        <taxon>Lophotrochozoa</taxon>
        <taxon>Mollusca</taxon>
        <taxon>Bivalvia</taxon>
        <taxon>Autobranchia</taxon>
        <taxon>Heteroconchia</taxon>
        <taxon>Palaeoheterodonta</taxon>
        <taxon>Unionida</taxon>
        <taxon>Unionoidea</taxon>
        <taxon>Unionidae</taxon>
        <taxon>Unioninae</taxon>
        <taxon>Sinanodonta</taxon>
    </lineage>
</organism>
<keyword evidence="3" id="KW-1185">Reference proteome</keyword>
<feature type="chain" id="PRO_5044887800" evidence="1">
    <location>
        <begin position="22"/>
        <end position="147"/>
    </location>
</feature>
<reference evidence="2 3" key="1">
    <citation type="submission" date="2024-11" db="EMBL/GenBank/DDBJ databases">
        <title>Chromosome-level genome assembly of the freshwater bivalve Anodonta woodiana.</title>
        <authorList>
            <person name="Chen X."/>
        </authorList>
    </citation>
    <scope>NUCLEOTIDE SEQUENCE [LARGE SCALE GENOMIC DNA]</scope>
    <source>
        <strain evidence="2">MN2024</strain>
        <tissue evidence="2">Gills</tissue>
    </source>
</reference>
<evidence type="ECO:0000313" key="3">
    <source>
        <dbReference type="Proteomes" id="UP001634394"/>
    </source>
</evidence>